<organism evidence="1 2">
    <name type="scientific">Nephila pilipes</name>
    <name type="common">Giant wood spider</name>
    <name type="synonym">Nephila maculata</name>
    <dbReference type="NCBI Taxonomy" id="299642"/>
    <lineage>
        <taxon>Eukaryota</taxon>
        <taxon>Metazoa</taxon>
        <taxon>Ecdysozoa</taxon>
        <taxon>Arthropoda</taxon>
        <taxon>Chelicerata</taxon>
        <taxon>Arachnida</taxon>
        <taxon>Araneae</taxon>
        <taxon>Araneomorphae</taxon>
        <taxon>Entelegynae</taxon>
        <taxon>Araneoidea</taxon>
        <taxon>Nephilidae</taxon>
        <taxon>Nephila</taxon>
    </lineage>
</organism>
<keyword evidence="2" id="KW-1185">Reference proteome</keyword>
<reference evidence="1" key="1">
    <citation type="submission" date="2020-08" db="EMBL/GenBank/DDBJ databases">
        <title>Multicomponent nature underlies the extraordinary mechanical properties of spider dragline silk.</title>
        <authorList>
            <person name="Kono N."/>
            <person name="Nakamura H."/>
            <person name="Mori M."/>
            <person name="Yoshida Y."/>
            <person name="Ohtoshi R."/>
            <person name="Malay A.D."/>
            <person name="Moran D.A.P."/>
            <person name="Tomita M."/>
            <person name="Numata K."/>
            <person name="Arakawa K."/>
        </authorList>
    </citation>
    <scope>NUCLEOTIDE SEQUENCE</scope>
</reference>
<sequence length="136" mass="14869">MRPRCVPDVLSPDACVQNPSQSYTSYFETPFISCPFWCSRKRVSDVAGIKVHKVQVVDLKQATCLDSLKTTHLGYHGGGSSGKTPIAISRIAYAHETSGTICLQGSTKDLWHPSLTGLKLLRSNVGQLVIDQDHNV</sequence>
<name>A0A8X6UG84_NEPPI</name>
<dbReference type="EMBL" id="BMAW01125778">
    <property type="protein sequence ID" value="GFU14024.1"/>
    <property type="molecule type" value="Genomic_DNA"/>
</dbReference>
<proteinExistence type="predicted"/>
<protein>
    <submittedName>
        <fullName evidence="1">Uncharacterized protein</fullName>
    </submittedName>
</protein>
<evidence type="ECO:0000313" key="2">
    <source>
        <dbReference type="Proteomes" id="UP000887013"/>
    </source>
</evidence>
<dbReference type="AlphaFoldDB" id="A0A8X6UG84"/>
<comment type="caution">
    <text evidence="1">The sequence shown here is derived from an EMBL/GenBank/DDBJ whole genome shotgun (WGS) entry which is preliminary data.</text>
</comment>
<dbReference type="Proteomes" id="UP000887013">
    <property type="component" value="Unassembled WGS sequence"/>
</dbReference>
<evidence type="ECO:0000313" key="1">
    <source>
        <dbReference type="EMBL" id="GFU14024.1"/>
    </source>
</evidence>
<gene>
    <name evidence="1" type="ORF">NPIL_12871</name>
</gene>
<accession>A0A8X6UG84</accession>